<proteinExistence type="predicted"/>
<accession>A0A016WBU4</accession>
<sequence length="92" mass="10676">MHAAQAPRGLPTTAQRMNCQLLAVAPTNYGWRYRRGFLNAWTQSTIKDVYFDMKKTKRRCLALEEEGECCQIAKDEDSRFDYDSEDYLNGES</sequence>
<comment type="caution">
    <text evidence="1">The sequence shown here is derived from an EMBL/GenBank/DDBJ whole genome shotgun (WGS) entry which is preliminary data.</text>
</comment>
<gene>
    <name evidence="1" type="primary">Acey_s0858.g2725</name>
    <name evidence="1" type="ORF">Y032_0858g2725</name>
</gene>
<dbReference type="EMBL" id="JARK01000458">
    <property type="protein sequence ID" value="EYC36777.1"/>
    <property type="molecule type" value="Genomic_DNA"/>
</dbReference>
<name>A0A016WBU4_9BILA</name>
<dbReference type="AlphaFoldDB" id="A0A016WBU4"/>
<evidence type="ECO:0000313" key="2">
    <source>
        <dbReference type="Proteomes" id="UP000024635"/>
    </source>
</evidence>
<evidence type="ECO:0000313" key="1">
    <source>
        <dbReference type="EMBL" id="EYC36777.1"/>
    </source>
</evidence>
<organism evidence="1 2">
    <name type="scientific">Ancylostoma ceylanicum</name>
    <dbReference type="NCBI Taxonomy" id="53326"/>
    <lineage>
        <taxon>Eukaryota</taxon>
        <taxon>Metazoa</taxon>
        <taxon>Ecdysozoa</taxon>
        <taxon>Nematoda</taxon>
        <taxon>Chromadorea</taxon>
        <taxon>Rhabditida</taxon>
        <taxon>Rhabditina</taxon>
        <taxon>Rhabditomorpha</taxon>
        <taxon>Strongyloidea</taxon>
        <taxon>Ancylostomatidae</taxon>
        <taxon>Ancylostomatinae</taxon>
        <taxon>Ancylostoma</taxon>
    </lineage>
</organism>
<keyword evidence="2" id="KW-1185">Reference proteome</keyword>
<protein>
    <submittedName>
        <fullName evidence="1">Uncharacterized protein</fullName>
    </submittedName>
</protein>
<reference evidence="2" key="1">
    <citation type="journal article" date="2015" name="Nat. Genet.">
        <title>The genome and transcriptome of the zoonotic hookworm Ancylostoma ceylanicum identify infection-specific gene families.</title>
        <authorList>
            <person name="Schwarz E.M."/>
            <person name="Hu Y."/>
            <person name="Antoshechkin I."/>
            <person name="Miller M.M."/>
            <person name="Sternberg P.W."/>
            <person name="Aroian R.V."/>
        </authorList>
    </citation>
    <scope>NUCLEOTIDE SEQUENCE</scope>
    <source>
        <strain evidence="2">HY135</strain>
    </source>
</reference>
<dbReference type="Proteomes" id="UP000024635">
    <property type="component" value="Unassembled WGS sequence"/>
</dbReference>